<dbReference type="PANTHER" id="PTHR13255">
    <property type="entry name" value="ATAXIN-10"/>
    <property type="match status" value="1"/>
</dbReference>
<evidence type="ECO:0000313" key="7">
    <source>
        <dbReference type="Proteomes" id="UP000266841"/>
    </source>
</evidence>
<reference evidence="6 7" key="1">
    <citation type="journal article" date="2012" name="Genome Biol.">
        <title>Genome and low-iron response of an oceanic diatom adapted to chronic iron limitation.</title>
        <authorList>
            <person name="Lommer M."/>
            <person name="Specht M."/>
            <person name="Roy A.S."/>
            <person name="Kraemer L."/>
            <person name="Andreson R."/>
            <person name="Gutowska M.A."/>
            <person name="Wolf J."/>
            <person name="Bergner S.V."/>
            <person name="Schilhabel M.B."/>
            <person name="Klostermeier U.C."/>
            <person name="Beiko R.G."/>
            <person name="Rosenstiel P."/>
            <person name="Hippler M."/>
            <person name="Laroche J."/>
        </authorList>
    </citation>
    <scope>NUCLEOTIDE SEQUENCE [LARGE SCALE GENOMIC DNA]</scope>
    <source>
        <strain evidence="6 7">CCMP1005</strain>
    </source>
</reference>
<dbReference type="AlphaFoldDB" id="K0TKF3"/>
<name>K0TKF3_THAOC</name>
<feature type="region of interest" description="Disordered" evidence="4">
    <location>
        <begin position="728"/>
        <end position="754"/>
    </location>
</feature>
<keyword evidence="7" id="KW-1185">Reference proteome</keyword>
<keyword evidence="1" id="KW-0132">Cell division</keyword>
<evidence type="ECO:0000313" key="6">
    <source>
        <dbReference type="EMBL" id="EJK74546.1"/>
    </source>
</evidence>
<feature type="compositionally biased region" description="Basic and acidic residues" evidence="4">
    <location>
        <begin position="91"/>
        <end position="114"/>
    </location>
</feature>
<feature type="region of interest" description="Disordered" evidence="4">
    <location>
        <begin position="139"/>
        <end position="171"/>
    </location>
</feature>
<evidence type="ECO:0000256" key="3">
    <source>
        <dbReference type="SAM" id="Coils"/>
    </source>
</evidence>
<evidence type="ECO:0000256" key="2">
    <source>
        <dbReference type="ARBA" id="ARBA00023306"/>
    </source>
</evidence>
<dbReference type="GO" id="GO:0051301">
    <property type="term" value="P:cell division"/>
    <property type="evidence" value="ECO:0007669"/>
    <property type="project" value="UniProtKB-KW"/>
</dbReference>
<dbReference type="EMBL" id="AGNL01003565">
    <property type="protein sequence ID" value="EJK74546.1"/>
    <property type="molecule type" value="Genomic_DNA"/>
</dbReference>
<keyword evidence="3" id="KW-0175">Coiled coil</keyword>
<gene>
    <name evidence="6" type="ORF">THAOC_03769</name>
</gene>
<dbReference type="OMA" id="FRTRINE"/>
<feature type="region of interest" description="Disordered" evidence="4">
    <location>
        <begin position="559"/>
        <end position="585"/>
    </location>
</feature>
<feature type="coiled-coil region" evidence="3">
    <location>
        <begin position="760"/>
        <end position="787"/>
    </location>
</feature>
<accession>K0TKF3</accession>
<feature type="region of interest" description="Disordered" evidence="4">
    <location>
        <begin position="1"/>
        <end position="44"/>
    </location>
</feature>
<organism evidence="6 7">
    <name type="scientific">Thalassiosira oceanica</name>
    <name type="common">Marine diatom</name>
    <dbReference type="NCBI Taxonomy" id="159749"/>
    <lineage>
        <taxon>Eukaryota</taxon>
        <taxon>Sar</taxon>
        <taxon>Stramenopiles</taxon>
        <taxon>Ochrophyta</taxon>
        <taxon>Bacillariophyta</taxon>
        <taxon>Coscinodiscophyceae</taxon>
        <taxon>Thalassiosirophycidae</taxon>
        <taxon>Thalassiosirales</taxon>
        <taxon>Thalassiosiraceae</taxon>
        <taxon>Thalassiosira</taxon>
    </lineage>
</organism>
<keyword evidence="2" id="KW-0131">Cell cycle</keyword>
<protein>
    <recommendedName>
        <fullName evidence="5">Ataxin-10 domain-containing protein</fullName>
    </recommendedName>
</protein>
<dbReference type="PANTHER" id="PTHR13255:SF0">
    <property type="entry name" value="ATAXIN-10"/>
    <property type="match status" value="1"/>
</dbReference>
<feature type="compositionally biased region" description="Polar residues" evidence="4">
    <location>
        <begin position="574"/>
        <end position="584"/>
    </location>
</feature>
<sequence length="995" mass="108228">MTDAEQARRASAGSYSATVAPIPTKPATPIHRSRPSDGSAAIARPGMSHRSVNFMLNPISPGNRRALAVSFRFHISGAAMQGNSTALTAESAHEVGRPGRRREEEDVGSKHVHDDSAISSSVVFHVEDELYEELDSLNPHAHEGGEVVPDPAKKLTSSQNSHTTSRSVTSSLLMKSLQSKNSDPKMDYDSLVASTKLDGTLESIISSIHSRVGSGGSDNAIAGSKREGGIVGGKQITDLPFREQRELLAPERSLGSLVCEDDDFNGEGETLMYSSTVVAANRDSNVIVSSVDWSSLTKSCKHARSAFKDPDSANLVVKNMFVTHLSALTTRLAAHARRNYGGASPRKKSGDGAIETKRALKFALSCFAPPSEANNSDAEHDTDNMEIYRLARLYRQEMQDAAVRGASQIRSADDSSARRYRLHLPLIAIIYGYEERDPSSPSHLENGKHSVRKLAARLLSNLVTDNPSAANIVLEDVPLSPPEDQIEQRLVASIVSDASIDTKICWSDLVVTSSKVTSGEDGHDREVLAAVVAALHNLLTSLEQQESLIHLDSEMKRREDAKERRANARHDSLFSKTSSGSCGDSRQELGAGNIVDAGFEVASDKILMSGLLRSMLPTRGVLAQAEELKSSRPKFAPAAASSVDDMTDSATEWLSLVLERLASRGLLPHMLNSVGCSTSVTPEQVTLVACIRQAVEDYHSSTLTSSGERGGFGRRRLSIAAKAVGATTAPRPHPLWGRADNNANGGNPRGRESRSAVPLMLSLANEAENFRTRINELRSKAENELNEAYNGELNCTIRIVQDILDILAQSIGRHSKTDDGFLADVRLVLGRETFIISNSCRELARILDRNSYRTARELKLDAQDQQTAVVNVRLIGNLVYQCRHNQDLLRIAPVPVQNSRDDPSLESKRDDQTQRTGLHVLLSMTSLSPACFTLREWTIVAIRNAVEGNDASAELIHKLKANEDRAVDTPELRNLGIQVGIDPNGNARVSRRNEY</sequence>
<comment type="caution">
    <text evidence="6">The sequence shown here is derived from an EMBL/GenBank/DDBJ whole genome shotgun (WGS) entry which is preliminary data.</text>
</comment>
<dbReference type="eggNOG" id="ENOG502SQ6U">
    <property type="taxonomic scope" value="Eukaryota"/>
</dbReference>
<evidence type="ECO:0000256" key="4">
    <source>
        <dbReference type="SAM" id="MobiDB-lite"/>
    </source>
</evidence>
<feature type="compositionally biased region" description="Basic and acidic residues" evidence="4">
    <location>
        <begin position="559"/>
        <end position="573"/>
    </location>
</feature>
<dbReference type="OrthoDB" id="379794at2759"/>
<evidence type="ECO:0000259" key="5">
    <source>
        <dbReference type="Pfam" id="PF09759"/>
    </source>
</evidence>
<dbReference type="InterPro" id="IPR019156">
    <property type="entry name" value="Ataxin-10_domain"/>
</dbReference>
<proteinExistence type="predicted"/>
<feature type="compositionally biased region" description="Polar residues" evidence="4">
    <location>
        <begin position="155"/>
        <end position="171"/>
    </location>
</feature>
<dbReference type="GO" id="GO:0005829">
    <property type="term" value="C:cytosol"/>
    <property type="evidence" value="ECO:0007669"/>
    <property type="project" value="TreeGrafter"/>
</dbReference>
<dbReference type="Proteomes" id="UP000266841">
    <property type="component" value="Unassembled WGS sequence"/>
</dbReference>
<evidence type="ECO:0000256" key="1">
    <source>
        <dbReference type="ARBA" id="ARBA00022618"/>
    </source>
</evidence>
<feature type="domain" description="Ataxin-10" evidence="5">
    <location>
        <begin position="910"/>
        <end position="989"/>
    </location>
</feature>
<dbReference type="Pfam" id="PF09759">
    <property type="entry name" value="Atx10homo_assoc"/>
    <property type="match status" value="1"/>
</dbReference>
<dbReference type="InterPro" id="IPR051374">
    <property type="entry name" value="Ataxin-10/CTR86_families"/>
</dbReference>
<feature type="region of interest" description="Disordered" evidence="4">
    <location>
        <begin position="87"/>
        <end position="114"/>
    </location>
</feature>